<keyword evidence="4 5" id="KW-0720">Serine protease</keyword>
<dbReference type="Gene3D" id="2.60.120.380">
    <property type="match status" value="1"/>
</dbReference>
<dbReference type="InterPro" id="IPR035986">
    <property type="entry name" value="PKD_dom_sf"/>
</dbReference>
<evidence type="ECO:0000313" key="10">
    <source>
        <dbReference type="Proteomes" id="UP001626549"/>
    </source>
</evidence>
<evidence type="ECO:0000256" key="7">
    <source>
        <dbReference type="SAM" id="SignalP"/>
    </source>
</evidence>
<dbReference type="InterPro" id="IPR000209">
    <property type="entry name" value="Peptidase_S8/S53_dom"/>
</dbReference>
<proteinExistence type="inferred from homology"/>
<dbReference type="InterPro" id="IPR013783">
    <property type="entry name" value="Ig-like_fold"/>
</dbReference>
<dbReference type="PANTHER" id="PTHR43806">
    <property type="entry name" value="PEPTIDASE S8"/>
    <property type="match status" value="1"/>
</dbReference>
<feature type="domain" description="PKD/Chitinase" evidence="8">
    <location>
        <begin position="41"/>
        <end position="136"/>
    </location>
</feature>
<keyword evidence="7" id="KW-0732">Signal</keyword>
<keyword evidence="10" id="KW-1185">Reference proteome</keyword>
<keyword evidence="2 5" id="KW-0645">Protease</keyword>
<keyword evidence="3 5" id="KW-0378">Hydrolase</keyword>
<dbReference type="SUPFAM" id="SSF52743">
    <property type="entry name" value="Subtilisin-like"/>
    <property type="match status" value="1"/>
</dbReference>
<organism evidence="9 10">
    <name type="scientific">Congregibacter brevis</name>
    <dbReference type="NCBI Taxonomy" id="3081201"/>
    <lineage>
        <taxon>Bacteria</taxon>
        <taxon>Pseudomonadati</taxon>
        <taxon>Pseudomonadota</taxon>
        <taxon>Gammaproteobacteria</taxon>
        <taxon>Cellvibrionales</taxon>
        <taxon>Halieaceae</taxon>
        <taxon>Congregibacter</taxon>
    </lineage>
</organism>
<dbReference type="InterPro" id="IPR015500">
    <property type="entry name" value="Peptidase_S8_subtilisin-rel"/>
</dbReference>
<dbReference type="PIRSF" id="PIRSF037893">
    <property type="entry name" value="Subtilisin_rel_Maqu_2796"/>
    <property type="match status" value="1"/>
</dbReference>
<dbReference type="PROSITE" id="PS00137">
    <property type="entry name" value="SUBTILASE_HIS"/>
    <property type="match status" value="1"/>
</dbReference>
<dbReference type="EMBL" id="CP136865">
    <property type="protein sequence ID" value="WOJ97616.1"/>
    <property type="molecule type" value="Genomic_DNA"/>
</dbReference>
<evidence type="ECO:0000256" key="2">
    <source>
        <dbReference type="ARBA" id="ARBA00022670"/>
    </source>
</evidence>
<comment type="similarity">
    <text evidence="1 5">Belongs to the peptidase S8 family.</text>
</comment>
<dbReference type="CDD" id="cd07496">
    <property type="entry name" value="Peptidases_S8_13"/>
    <property type="match status" value="1"/>
</dbReference>
<dbReference type="Proteomes" id="UP001626549">
    <property type="component" value="Chromosome"/>
</dbReference>
<dbReference type="RefSeq" id="WP_407328530.1">
    <property type="nucleotide sequence ID" value="NZ_CP136865.1"/>
</dbReference>
<protein>
    <submittedName>
        <fullName evidence="9">S8 family serine peptidase</fullName>
    </submittedName>
</protein>
<dbReference type="InterPro" id="IPR022398">
    <property type="entry name" value="Peptidase_S8_His-AS"/>
</dbReference>
<feature type="chain" id="PRO_5046370212" evidence="7">
    <location>
        <begin position="22"/>
        <end position="973"/>
    </location>
</feature>
<name>A0ABZ0IDU7_9GAMM</name>
<evidence type="ECO:0000259" key="8">
    <source>
        <dbReference type="SMART" id="SM00089"/>
    </source>
</evidence>
<dbReference type="Gene3D" id="2.60.40.10">
    <property type="entry name" value="Immunoglobulins"/>
    <property type="match status" value="1"/>
</dbReference>
<dbReference type="InterPro" id="IPR050131">
    <property type="entry name" value="Peptidase_S8_subtilisin-like"/>
</dbReference>
<feature type="region of interest" description="Disordered" evidence="6">
    <location>
        <begin position="150"/>
        <end position="199"/>
    </location>
</feature>
<dbReference type="SMART" id="SM00089">
    <property type="entry name" value="PKD"/>
    <property type="match status" value="1"/>
</dbReference>
<evidence type="ECO:0000256" key="4">
    <source>
        <dbReference type="ARBA" id="ARBA00022825"/>
    </source>
</evidence>
<gene>
    <name evidence="9" type="ORF">R0137_03355</name>
</gene>
<dbReference type="PROSITE" id="PS00136">
    <property type="entry name" value="SUBTILASE_ASP"/>
    <property type="match status" value="1"/>
</dbReference>
<evidence type="ECO:0000256" key="3">
    <source>
        <dbReference type="ARBA" id="ARBA00022801"/>
    </source>
</evidence>
<dbReference type="Pfam" id="PF00082">
    <property type="entry name" value="Peptidase_S8"/>
    <property type="match status" value="1"/>
</dbReference>
<dbReference type="CDD" id="cd00146">
    <property type="entry name" value="PKD"/>
    <property type="match status" value="1"/>
</dbReference>
<dbReference type="InterPro" id="IPR022409">
    <property type="entry name" value="PKD/Chitinase_dom"/>
</dbReference>
<dbReference type="PROSITE" id="PS00138">
    <property type="entry name" value="SUBTILASE_SER"/>
    <property type="match status" value="1"/>
</dbReference>
<dbReference type="PRINTS" id="PR00723">
    <property type="entry name" value="SUBTILISIN"/>
</dbReference>
<dbReference type="InterPro" id="IPR023827">
    <property type="entry name" value="Peptidase_S8_Asp-AS"/>
</dbReference>
<dbReference type="InterPro" id="IPR023828">
    <property type="entry name" value="Peptidase_S8_Ser-AS"/>
</dbReference>
<dbReference type="PANTHER" id="PTHR43806:SF11">
    <property type="entry name" value="CEREVISIN-RELATED"/>
    <property type="match status" value="1"/>
</dbReference>
<dbReference type="SUPFAM" id="SSF49299">
    <property type="entry name" value="PKD domain"/>
    <property type="match status" value="1"/>
</dbReference>
<evidence type="ECO:0000256" key="1">
    <source>
        <dbReference type="ARBA" id="ARBA00011073"/>
    </source>
</evidence>
<dbReference type="InterPro" id="IPR034176">
    <property type="entry name" value="Peptidases_S8_13"/>
</dbReference>
<feature type="signal peptide" evidence="7">
    <location>
        <begin position="1"/>
        <end position="21"/>
    </location>
</feature>
<evidence type="ECO:0000313" key="9">
    <source>
        <dbReference type="EMBL" id="WOJ97616.1"/>
    </source>
</evidence>
<dbReference type="InterPro" id="IPR017309">
    <property type="entry name" value="Pept_S8A_subtilisin_proteobac"/>
</dbReference>
<reference evidence="9 10" key="1">
    <citation type="submission" date="2023-10" db="EMBL/GenBank/DDBJ databases">
        <title>Two novel species belonging to the OM43/NOR5 clade.</title>
        <authorList>
            <person name="Park M."/>
        </authorList>
    </citation>
    <scope>NUCLEOTIDE SEQUENCE [LARGE SCALE GENOMIC DNA]</scope>
    <source>
        <strain evidence="9 10">IMCC45268</strain>
    </source>
</reference>
<feature type="compositionally biased region" description="Polar residues" evidence="6">
    <location>
        <begin position="175"/>
        <end position="184"/>
    </location>
</feature>
<evidence type="ECO:0000256" key="6">
    <source>
        <dbReference type="SAM" id="MobiDB-lite"/>
    </source>
</evidence>
<sequence length="973" mass="100861">MYQVQCSSKTLAAAALSLLLAACGGGGGGGSSSTPTPPAPVNAPPVAEAGEIQSVDAEASVVLSGDESTDSDGSIATFQWSQSEGPTVELSGADQSQATFTAPSLGEDRELVFTLTVTDNDGASASDTVIITVLAALVAERVSISGSILPSASQSLDGDTNDPFNPLRNNDDPGQPQSIANPTTLGGYVNEPGAGAEGRSQIAGDREDYFLVELLSGQSINLLVAEYQDADADLYLYSTAGELLDFSIETGPSETIVIDQSGSYLVNVSIFAGATNYTLAIGSSLVPVNRSHYEDVIPGQMIVSYSESPVTPATSASTATSFSQDYRMRQLGGGPQRARLMTLENAGQDRQLIVRRLGAQSFRRAQFAEQDLAKRWSTLISIKRLARSPGVASAEPNYWVRPTATVNDEAYPIQWHYPLISVPGAWETTVGDPSVIVAVIDTGVLSGHPDLAGQLVPGYDFIRDASEAADGDGIDSNPEETIGGGDPAAVNFHGTHVTGTIAASGNNSIGGVGVAFGARVMPLRALAASGGTGYDVNQAVRFAAGLENDSGTLPDQPAQIINLSLGGGGFSASTQSLYDELRARGIIVVAAAGNESSTSLSYPASYDNVISVSAVDTQQQITNYSNTGSAIDLAAPGGDGSQDFNGDGYPDGVLSTGGSDGEFAYTFLSGTSMASPHVAGVLALMKSVNPDLNADDIDRLLEEGALSDDIGIEGRDNLYGYGIINARKAIEAALTEAGSSSGSEPRLGASSSALNFSSQRTRLELVLRNSGGGDLTNVQLETSDPWIQVSAISVDSEGLGRYAIEVSREGLTPGIYEGSLRASSSANELSVRILLSVTDATDAELGIVYLLLFDPATDSVVAQTTIQTGSDNFDFTFPDDTPAGMYQLFAGTDLDNDLTICDAGEACGAYLTIDQPLTINFDRNRDDIDFAIEYLVALPGVASATAQSDGTIGASTPLSISLPTSLRREATPP</sequence>
<dbReference type="Gene3D" id="3.40.50.200">
    <property type="entry name" value="Peptidase S8/S53 domain"/>
    <property type="match status" value="1"/>
</dbReference>
<dbReference type="InterPro" id="IPR036852">
    <property type="entry name" value="Peptidase_S8/S53_dom_sf"/>
</dbReference>
<feature type="region of interest" description="Disordered" evidence="6">
    <location>
        <begin position="26"/>
        <end position="45"/>
    </location>
</feature>
<dbReference type="Pfam" id="PF22352">
    <property type="entry name" value="K319L-like_PKD"/>
    <property type="match status" value="1"/>
</dbReference>
<evidence type="ECO:0000256" key="5">
    <source>
        <dbReference type="RuleBase" id="RU003355"/>
    </source>
</evidence>
<accession>A0ABZ0IDU7</accession>